<dbReference type="NCBIfam" id="TIGR01733">
    <property type="entry name" value="AA-adenyl-dom"/>
    <property type="match status" value="1"/>
</dbReference>
<dbReference type="GO" id="GO:0031177">
    <property type="term" value="F:phosphopantetheine binding"/>
    <property type="evidence" value="ECO:0007669"/>
    <property type="project" value="TreeGrafter"/>
</dbReference>
<dbReference type="InterPro" id="IPR025110">
    <property type="entry name" value="AMP-bd_C"/>
</dbReference>
<dbReference type="EMBL" id="BOQN01000058">
    <property type="protein sequence ID" value="GIM92600.1"/>
    <property type="molecule type" value="Genomic_DNA"/>
</dbReference>
<organism evidence="3 4">
    <name type="scientific">Paractinoplanes toevensis</name>
    <dbReference type="NCBI Taxonomy" id="571911"/>
    <lineage>
        <taxon>Bacteria</taxon>
        <taxon>Bacillati</taxon>
        <taxon>Actinomycetota</taxon>
        <taxon>Actinomycetes</taxon>
        <taxon>Micromonosporales</taxon>
        <taxon>Micromonosporaceae</taxon>
        <taxon>Paractinoplanes</taxon>
    </lineage>
</organism>
<dbReference type="Proteomes" id="UP000677082">
    <property type="component" value="Unassembled WGS sequence"/>
</dbReference>
<dbReference type="PROSITE" id="PS00455">
    <property type="entry name" value="AMP_BINDING"/>
    <property type="match status" value="1"/>
</dbReference>
<evidence type="ECO:0000259" key="2">
    <source>
        <dbReference type="Pfam" id="PF13193"/>
    </source>
</evidence>
<feature type="domain" description="AMP-binding enzyme C-terminal" evidence="2">
    <location>
        <begin position="411"/>
        <end position="483"/>
    </location>
</feature>
<dbReference type="InterPro" id="IPR045851">
    <property type="entry name" value="AMP-bd_C_sf"/>
</dbReference>
<dbReference type="GO" id="GO:0005737">
    <property type="term" value="C:cytoplasm"/>
    <property type="evidence" value="ECO:0007669"/>
    <property type="project" value="TreeGrafter"/>
</dbReference>
<feature type="domain" description="AMP-dependent synthetase/ligase" evidence="1">
    <location>
        <begin position="8"/>
        <end position="345"/>
    </location>
</feature>
<protein>
    <submittedName>
        <fullName evidence="3">Amino acid adenylation protein</fullName>
    </submittedName>
</protein>
<name>A0A919W581_9ACTN</name>
<evidence type="ECO:0000259" key="1">
    <source>
        <dbReference type="Pfam" id="PF00501"/>
    </source>
</evidence>
<dbReference type="GO" id="GO:0044550">
    <property type="term" value="P:secondary metabolite biosynthetic process"/>
    <property type="evidence" value="ECO:0007669"/>
    <property type="project" value="TreeGrafter"/>
</dbReference>
<dbReference type="Gene3D" id="3.30.300.30">
    <property type="match status" value="1"/>
</dbReference>
<keyword evidence="4" id="KW-1185">Reference proteome</keyword>
<dbReference type="InterPro" id="IPR010071">
    <property type="entry name" value="AA_adenyl_dom"/>
</dbReference>
<dbReference type="InterPro" id="IPR000873">
    <property type="entry name" value="AMP-dep_synth/lig_dom"/>
</dbReference>
<dbReference type="GO" id="GO:0043041">
    <property type="term" value="P:amino acid activation for nonribosomal peptide biosynthetic process"/>
    <property type="evidence" value="ECO:0007669"/>
    <property type="project" value="TreeGrafter"/>
</dbReference>
<dbReference type="InterPro" id="IPR042099">
    <property type="entry name" value="ANL_N_sf"/>
</dbReference>
<dbReference type="InterPro" id="IPR020845">
    <property type="entry name" value="AMP-binding_CS"/>
</dbReference>
<evidence type="ECO:0000313" key="3">
    <source>
        <dbReference type="EMBL" id="GIM92600.1"/>
    </source>
</evidence>
<evidence type="ECO:0000313" key="4">
    <source>
        <dbReference type="Proteomes" id="UP000677082"/>
    </source>
</evidence>
<sequence length="496" mass="53772">MKTLHRWFADSVDRDPEAVALELSGDRLTYRELDALAAAIAAVLRGGHRIGLHANRSLTAYAGYLAIQRLGATVVPMSPAFPPARLDAVVAAAGLDAVLTDDPRFRSAVPVHLVDDPRRLGPSESPALDADLEDDAYILFTSGSTGTPKGVPIRHRHISAFLEHVIDRYELGPGARVSQTFDLTFDLSMFDLFAAWGSGATLVAATRGDLLAPARYAEQARLTHWFSVPSAVSTARQLGRLKPGSMPTLRWSLFCGEQLTLQQAQAWQAAATDSVLENLYGPTELTLACTQYRLPDTVEVVTPNGTVPIGEPYPGLDVLIVDADGHPGDEGELCVRGTQRFAGYLNPADNDGRFLHLDAGRATSAGPLTTVDADLWYRTGDLVRRSGTGLVHLGRLDHQVKVQGYRVELGEIEAALRDIAGVRDVVVLARTAPGAPTVLHAVYTGVELDDALLRETLRGRLPHYMVPRSTEHREQLPLNANGKFDRRKLAELTAAR</sequence>
<comment type="caution">
    <text evidence="3">The sequence shown here is derived from an EMBL/GenBank/DDBJ whole genome shotgun (WGS) entry which is preliminary data.</text>
</comment>
<dbReference type="Pfam" id="PF00501">
    <property type="entry name" value="AMP-binding"/>
    <property type="match status" value="1"/>
</dbReference>
<dbReference type="Pfam" id="PF13193">
    <property type="entry name" value="AMP-binding_C"/>
    <property type="match status" value="1"/>
</dbReference>
<dbReference type="Gene3D" id="3.40.50.12780">
    <property type="entry name" value="N-terminal domain of ligase-like"/>
    <property type="match status" value="1"/>
</dbReference>
<dbReference type="PANTHER" id="PTHR45527:SF1">
    <property type="entry name" value="FATTY ACID SYNTHASE"/>
    <property type="match status" value="1"/>
</dbReference>
<reference evidence="3 4" key="1">
    <citation type="submission" date="2021-03" db="EMBL/GenBank/DDBJ databases">
        <title>Whole genome shotgun sequence of Actinoplanes toevensis NBRC 105298.</title>
        <authorList>
            <person name="Komaki H."/>
            <person name="Tamura T."/>
        </authorList>
    </citation>
    <scope>NUCLEOTIDE SEQUENCE [LARGE SCALE GENOMIC DNA]</scope>
    <source>
        <strain evidence="3 4">NBRC 105298</strain>
    </source>
</reference>
<dbReference type="RefSeq" id="WP_213008459.1">
    <property type="nucleotide sequence ID" value="NZ_BOQN01000058.1"/>
</dbReference>
<dbReference type="AlphaFoldDB" id="A0A919W581"/>
<dbReference type="PANTHER" id="PTHR45527">
    <property type="entry name" value="NONRIBOSOMAL PEPTIDE SYNTHETASE"/>
    <property type="match status" value="1"/>
</dbReference>
<accession>A0A919W581</accession>
<dbReference type="SUPFAM" id="SSF56801">
    <property type="entry name" value="Acetyl-CoA synthetase-like"/>
    <property type="match status" value="1"/>
</dbReference>
<proteinExistence type="predicted"/>
<gene>
    <name evidence="3" type="ORF">Ato02nite_043930</name>
</gene>